<organism evidence="2 3">
    <name type="scientific">Pontivivens ytuae</name>
    <dbReference type="NCBI Taxonomy" id="2789856"/>
    <lineage>
        <taxon>Bacteria</taxon>
        <taxon>Pseudomonadati</taxon>
        <taxon>Pseudomonadota</taxon>
        <taxon>Alphaproteobacteria</taxon>
        <taxon>Rhodobacterales</taxon>
        <taxon>Paracoccaceae</taxon>
        <taxon>Pontivivens</taxon>
    </lineage>
</organism>
<keyword evidence="1" id="KW-1133">Transmembrane helix</keyword>
<evidence type="ECO:0000313" key="3">
    <source>
        <dbReference type="Proteomes" id="UP000594800"/>
    </source>
</evidence>
<gene>
    <name evidence="2" type="ORF">I0K15_19495</name>
</gene>
<dbReference type="RefSeq" id="WP_196103137.1">
    <property type="nucleotide sequence ID" value="NZ_CP064942.1"/>
</dbReference>
<evidence type="ECO:0000313" key="2">
    <source>
        <dbReference type="EMBL" id="QPH53928.1"/>
    </source>
</evidence>
<feature type="transmembrane region" description="Helical" evidence="1">
    <location>
        <begin position="26"/>
        <end position="47"/>
    </location>
</feature>
<dbReference type="KEGG" id="poz:I0K15_19495"/>
<name>A0A7S9QC82_9RHOB</name>
<accession>A0A7S9QC82</accession>
<sequence length="48" mass="4824">MRVLVGLAAMPGAAMAHGGAHVHPHGVDGLVAAVVMVVAIGALAWVWR</sequence>
<dbReference type="Proteomes" id="UP000594800">
    <property type="component" value="Chromosome"/>
</dbReference>
<keyword evidence="1" id="KW-0812">Transmembrane</keyword>
<evidence type="ECO:0000256" key="1">
    <source>
        <dbReference type="SAM" id="Phobius"/>
    </source>
</evidence>
<keyword evidence="1" id="KW-0472">Membrane</keyword>
<dbReference type="EMBL" id="CP064942">
    <property type="protein sequence ID" value="QPH53928.1"/>
    <property type="molecule type" value="Genomic_DNA"/>
</dbReference>
<keyword evidence="3" id="KW-1185">Reference proteome</keyword>
<proteinExistence type="predicted"/>
<dbReference type="AlphaFoldDB" id="A0A7S9QC82"/>
<reference evidence="2 3" key="1">
    <citation type="submission" date="2020-11" db="EMBL/GenBank/DDBJ databases">
        <title>Description of Pontivivens ytuae sp. nov. isolated from deep sea sediment of Mariana Trench.</title>
        <authorList>
            <person name="Wang Z."/>
            <person name="Sun Q.-L."/>
            <person name="Xu X.-D."/>
            <person name="Tang Y.-Z."/>
            <person name="Zhang J."/>
        </authorList>
    </citation>
    <scope>NUCLEOTIDE SEQUENCE [LARGE SCALE GENOMIC DNA]</scope>
    <source>
        <strain evidence="2 3">MT2928</strain>
    </source>
</reference>
<protein>
    <submittedName>
        <fullName evidence="2">Peptidase M23</fullName>
    </submittedName>
</protein>